<dbReference type="Proteomes" id="UP001157502">
    <property type="component" value="Chromosome 29"/>
</dbReference>
<accession>A0ACC2FDZ9</accession>
<reference evidence="1" key="1">
    <citation type="submission" date="2021-05" db="EMBL/GenBank/DDBJ databases">
        <authorList>
            <person name="Pan Q."/>
            <person name="Jouanno E."/>
            <person name="Zahm M."/>
            <person name="Klopp C."/>
            <person name="Cabau C."/>
            <person name="Louis A."/>
            <person name="Berthelot C."/>
            <person name="Parey E."/>
            <person name="Roest Crollius H."/>
            <person name="Montfort J."/>
            <person name="Robinson-Rechavi M."/>
            <person name="Bouchez O."/>
            <person name="Lampietro C."/>
            <person name="Lopez Roques C."/>
            <person name="Donnadieu C."/>
            <person name="Postlethwait J."/>
            <person name="Bobe J."/>
            <person name="Dillon D."/>
            <person name="Chandos A."/>
            <person name="von Hippel F."/>
            <person name="Guiguen Y."/>
        </authorList>
    </citation>
    <scope>NUCLEOTIDE SEQUENCE</scope>
    <source>
        <strain evidence="1">YG-Jan2019</strain>
    </source>
</reference>
<keyword evidence="2" id="KW-1185">Reference proteome</keyword>
<evidence type="ECO:0000313" key="1">
    <source>
        <dbReference type="EMBL" id="KAJ7989633.1"/>
    </source>
</evidence>
<proteinExistence type="predicted"/>
<comment type="caution">
    <text evidence="1">The sequence shown here is derived from an EMBL/GenBank/DDBJ whole genome shotgun (WGS) entry which is preliminary data.</text>
</comment>
<organism evidence="1 2">
    <name type="scientific">Dallia pectoralis</name>
    <name type="common">Alaska blackfish</name>
    <dbReference type="NCBI Taxonomy" id="75939"/>
    <lineage>
        <taxon>Eukaryota</taxon>
        <taxon>Metazoa</taxon>
        <taxon>Chordata</taxon>
        <taxon>Craniata</taxon>
        <taxon>Vertebrata</taxon>
        <taxon>Euteleostomi</taxon>
        <taxon>Actinopterygii</taxon>
        <taxon>Neopterygii</taxon>
        <taxon>Teleostei</taxon>
        <taxon>Protacanthopterygii</taxon>
        <taxon>Esociformes</taxon>
        <taxon>Umbridae</taxon>
        <taxon>Dallia</taxon>
    </lineage>
</organism>
<sequence length="826" mass="90374">MNAGVHLLILALQVTLQTEHVLCECEEGFDTIKTGCIDTNECEDVGFCGDNAICLNTNGSYYCNCIHGFMSNRGVNFTSDTAECSDINECSENPPICRPNTKCINTIGSYNCTCIAGFGPTAGAEISGQNVTCEDIDECEQDKTICDSNAQCFNTNGSYNCSCKTGFQLKSGKAKYTGNEGPCLDIDECEQNKTICDSNAQCFNTNGSYNCSCNPGFQLKSGKAKYTGNEGPCLDVCVIDTLICGRNGTCRNSANGHTCLCDQGFSNYQNPQGKCTDLKCNKLMTDFNQTDPVLQKPLTLIHKSCSMLTQPITATPMDGETLLESLLSAVDQLLSVSPPNSNRKVSALLEIVEMALRLIGPMLKNPETRRSSNHTELNLLVRRNSSAPQGPLTVSCPNTQLDSKWETAAGDSTYPGFATVTLLSYKGLGKSCNYYSEMKANDSKKFEINSEVVTAVVTNPNTSQLKEPVNITFSHLNKSDEGSYTCVYWDGNAGGGSWSGNGCVLEQYNDTHTTCSSTHLSSFAVLMALYDLKDTYQLELITWVGLSLSMLCLFFGILTFSLIRSIQSTRNTIHLHLCISLFIANLVFLIGISSTKNRVGCAVVAGLLHYCYLAALCWMCMEGVHLFRMVVLVFNTTIKPLYMMLGGYGVPAVIVVVSALSNAQGYGTESHCWLSLKDGFIWSFLGPVCIIVIVNIFYFIITVWKLAQKFSSLNPDLDKLRKIKAFTIAAVAQLCVLGTMWIFGCFQFNGSTRVMSYLFTIFNTLQGALVFLMHCLLSKQVRDEYARIMGRVCAPQGKYSEFSSNQSSNSKSQNSKSIQNTGESQI</sequence>
<gene>
    <name evidence="1" type="ORF">DPEC_G00306550</name>
</gene>
<name>A0ACC2FDZ9_DALPE</name>
<evidence type="ECO:0000313" key="2">
    <source>
        <dbReference type="Proteomes" id="UP001157502"/>
    </source>
</evidence>
<dbReference type="EMBL" id="CM055756">
    <property type="protein sequence ID" value="KAJ7989633.1"/>
    <property type="molecule type" value="Genomic_DNA"/>
</dbReference>
<protein>
    <submittedName>
        <fullName evidence="1">Uncharacterized protein</fullName>
    </submittedName>
</protein>